<dbReference type="Proteomes" id="UP000677537">
    <property type="component" value="Unassembled WGS sequence"/>
</dbReference>
<evidence type="ECO:0000313" key="1">
    <source>
        <dbReference type="EMBL" id="MBP0493027.1"/>
    </source>
</evidence>
<proteinExistence type="predicted"/>
<sequence>MASSTCPTADDARDNLDQLLDELIATFNWKELPRALLSDAGVVLIRRLADAGEAEERVALWRKRWCETVRLEAVPLRKPNPS</sequence>
<comment type="caution">
    <text evidence="1">The sequence shown here is derived from an EMBL/GenBank/DDBJ whole genome shotgun (WGS) entry which is preliminary data.</text>
</comment>
<dbReference type="AlphaFoldDB" id="A0A940N2I3"/>
<dbReference type="RefSeq" id="WP_209373044.1">
    <property type="nucleotide sequence ID" value="NZ_JAGIZA010000005.1"/>
</dbReference>
<accession>A0A940N2I3</accession>
<reference evidence="1" key="1">
    <citation type="submission" date="2021-03" db="EMBL/GenBank/DDBJ databases">
        <authorList>
            <person name="So Y."/>
        </authorList>
    </citation>
    <scope>NUCLEOTIDE SEQUENCE</scope>
    <source>
        <strain evidence="1">SG15</strain>
    </source>
</reference>
<name>A0A940N2I3_9PROT</name>
<gene>
    <name evidence="1" type="ORF">J5Y10_09585</name>
</gene>
<dbReference type="EMBL" id="JAGIZA010000005">
    <property type="protein sequence ID" value="MBP0493027.1"/>
    <property type="molecule type" value="Genomic_DNA"/>
</dbReference>
<organism evidence="1 2">
    <name type="scientific">Roseomonas indoligenes</name>
    <dbReference type="NCBI Taxonomy" id="2820811"/>
    <lineage>
        <taxon>Bacteria</taxon>
        <taxon>Pseudomonadati</taxon>
        <taxon>Pseudomonadota</taxon>
        <taxon>Alphaproteobacteria</taxon>
        <taxon>Acetobacterales</taxon>
        <taxon>Roseomonadaceae</taxon>
        <taxon>Roseomonas</taxon>
    </lineage>
</organism>
<evidence type="ECO:0000313" key="2">
    <source>
        <dbReference type="Proteomes" id="UP000677537"/>
    </source>
</evidence>
<keyword evidence="2" id="KW-1185">Reference proteome</keyword>
<protein>
    <submittedName>
        <fullName evidence="1">Uncharacterized protein</fullName>
    </submittedName>
</protein>